<dbReference type="Gene3D" id="3.40.50.720">
    <property type="entry name" value="NAD(P)-binding Rossmann-like Domain"/>
    <property type="match status" value="1"/>
</dbReference>
<dbReference type="Proteomes" id="UP001175353">
    <property type="component" value="Unassembled WGS sequence"/>
</dbReference>
<gene>
    <name evidence="2" type="ORF">LTR91_003312</name>
</gene>
<dbReference type="SUPFAM" id="SSF51735">
    <property type="entry name" value="NAD(P)-binding Rossmann-fold domains"/>
    <property type="match status" value="1"/>
</dbReference>
<dbReference type="InterPro" id="IPR052184">
    <property type="entry name" value="SDR_enzymes"/>
</dbReference>
<dbReference type="InterPro" id="IPR036291">
    <property type="entry name" value="NAD(P)-bd_dom_sf"/>
</dbReference>
<reference evidence="2" key="1">
    <citation type="submission" date="2023-06" db="EMBL/GenBank/DDBJ databases">
        <title>Black Yeasts Isolated from many extreme environments.</title>
        <authorList>
            <person name="Coleine C."/>
            <person name="Stajich J.E."/>
            <person name="Selbmann L."/>
        </authorList>
    </citation>
    <scope>NUCLEOTIDE SEQUENCE</scope>
    <source>
        <strain evidence="2">CCFEE 5200</strain>
    </source>
</reference>
<dbReference type="InterPro" id="IPR057326">
    <property type="entry name" value="KR_dom"/>
</dbReference>
<name>A0AAN6QYS7_9PEZI</name>
<proteinExistence type="predicted"/>
<accession>A0AAN6QYS7</accession>
<dbReference type="Pfam" id="PF00106">
    <property type="entry name" value="adh_short"/>
    <property type="match status" value="1"/>
</dbReference>
<dbReference type="SMART" id="SM00822">
    <property type="entry name" value="PKS_KR"/>
    <property type="match status" value="1"/>
</dbReference>
<keyword evidence="3" id="KW-1185">Reference proteome</keyword>
<dbReference type="InterPro" id="IPR002347">
    <property type="entry name" value="SDR_fam"/>
</dbReference>
<sequence>MPTRTVLISGAANGLGAAFLEAYRKQPNTHIIAIDRSPIPNADHANVQTLQVDLTNEPSIAHLSHTLATQPIDLLIHSAGIRGLVPALETTHHGDVAACETLEAMDLATLTNTFAINAAGTFLLFRALLPNLRLANKTPKVIVMSSRMGSLSNNFAGNRAAGSAYAYRASKAALNALARSFVVDVPEVVWVLCHPGRVETGLVKWREEGAIGAEESVGVLVERIEGWGVEDSGGFYDRFGEVIGW</sequence>
<dbReference type="AlphaFoldDB" id="A0AAN6QYS7"/>
<evidence type="ECO:0000313" key="3">
    <source>
        <dbReference type="Proteomes" id="UP001175353"/>
    </source>
</evidence>
<comment type="caution">
    <text evidence="2">The sequence shown here is derived from an EMBL/GenBank/DDBJ whole genome shotgun (WGS) entry which is preliminary data.</text>
</comment>
<protein>
    <recommendedName>
        <fullName evidence="1">Ketoreductase domain-containing protein</fullName>
    </recommendedName>
</protein>
<dbReference type="PRINTS" id="PR00081">
    <property type="entry name" value="GDHRDH"/>
</dbReference>
<dbReference type="EMBL" id="JAUJLE010000017">
    <property type="protein sequence ID" value="KAK1007783.1"/>
    <property type="molecule type" value="Genomic_DNA"/>
</dbReference>
<dbReference type="PANTHER" id="PTHR45458">
    <property type="entry name" value="SHORT-CHAIN DEHYDROGENASE/REDUCTASE SDR"/>
    <property type="match status" value="1"/>
</dbReference>
<evidence type="ECO:0000313" key="2">
    <source>
        <dbReference type="EMBL" id="KAK1007783.1"/>
    </source>
</evidence>
<evidence type="ECO:0000259" key="1">
    <source>
        <dbReference type="SMART" id="SM00822"/>
    </source>
</evidence>
<dbReference type="GO" id="GO:0016616">
    <property type="term" value="F:oxidoreductase activity, acting on the CH-OH group of donors, NAD or NADP as acceptor"/>
    <property type="evidence" value="ECO:0007669"/>
    <property type="project" value="TreeGrafter"/>
</dbReference>
<organism evidence="2 3">
    <name type="scientific">Friedmanniomyces endolithicus</name>
    <dbReference type="NCBI Taxonomy" id="329885"/>
    <lineage>
        <taxon>Eukaryota</taxon>
        <taxon>Fungi</taxon>
        <taxon>Dikarya</taxon>
        <taxon>Ascomycota</taxon>
        <taxon>Pezizomycotina</taxon>
        <taxon>Dothideomycetes</taxon>
        <taxon>Dothideomycetidae</taxon>
        <taxon>Mycosphaerellales</taxon>
        <taxon>Teratosphaeriaceae</taxon>
        <taxon>Friedmanniomyces</taxon>
    </lineage>
</organism>
<dbReference type="PANTHER" id="PTHR45458:SF1">
    <property type="entry name" value="SHORT CHAIN DEHYDROGENASE"/>
    <property type="match status" value="1"/>
</dbReference>
<feature type="domain" description="Ketoreductase" evidence="1">
    <location>
        <begin position="4"/>
        <end position="201"/>
    </location>
</feature>